<keyword evidence="5" id="KW-1185">Reference proteome</keyword>
<accession>A0ABV6NW42</accession>
<sequence length="618" mass="64544">MRTRYRRSRWQGSPLIRLALVAVVLAATGALTLTFVTSGGRGTADAATSPADFRPIGQVTPNVVQPKTGPDASTGRFTVDCGTNGNGKFSPDNPVAQPGIRNGAEHLHDFVGNLAITANSSDADLAASGTTCRNGDRSSYFWPVVRIDRSVRATGEQVQQALAATPGAVVCPSARTRMPAVPAAAKAVVDRQLALLDRLQAAADQRIAAARGVDTRLNNDLLRRLRAGRVQALTRISDAIRAAGGQRPAGMVSLTECDVSYDGIHARLHANHTASAPAGGVASPQVRCPTVRDRLPGVPPQAVAEVNRGLDELDRQISEANQRLVTTRGQGGPNFIDNAILGPLAAKRAAVLDRIATSIGRAAARLGGLDALAACTLGDDQQNGAAGGPPPAPPTGAAATPTGAQATPTAAQATPTAVQATPTGAASPLPEPQGPNLELPNNTGGIVRPASVLIEYRGNAVGKVVPMPRFLRELTGDAKPTSRGPANARATWTCSGFADRLSDKYPICPAGSAVQRVQDFPGCWDGRNTDSANHRSHVAFADKTTGACPQGFVAIPQLRITISYDIPRDVQLRGQYALDSFPEENHNPFSDHNDFINVNSVRTMQRIAACINAGGNCR</sequence>
<evidence type="ECO:0000313" key="5">
    <source>
        <dbReference type="Proteomes" id="UP001589894"/>
    </source>
</evidence>
<dbReference type="PANTHER" id="PTHR43662:SF3">
    <property type="entry name" value="DOMAIN PROTEIN, PUTATIVE (AFU_ORTHOLOGUE AFUA_6G11970)-RELATED"/>
    <property type="match status" value="1"/>
</dbReference>
<comment type="caution">
    <text evidence="4">The sequence shown here is derived from an EMBL/GenBank/DDBJ whole genome shotgun (WGS) entry which is preliminary data.</text>
</comment>
<name>A0ABV6NW42_9ACTN</name>
<keyword evidence="1" id="KW-0175">Coiled coil</keyword>
<reference evidence="4 5" key="1">
    <citation type="submission" date="2024-09" db="EMBL/GenBank/DDBJ databases">
        <authorList>
            <person name="Sun Q."/>
            <person name="Mori K."/>
        </authorList>
    </citation>
    <scope>NUCLEOTIDE SEQUENCE [LARGE SCALE GENOMIC DNA]</scope>
    <source>
        <strain evidence="4 5">TBRC 2205</strain>
    </source>
</reference>
<feature type="domain" description="DUF1996" evidence="3">
    <location>
        <begin position="461"/>
        <end position="597"/>
    </location>
</feature>
<dbReference type="Proteomes" id="UP001589894">
    <property type="component" value="Unassembled WGS sequence"/>
</dbReference>
<evidence type="ECO:0000313" key="4">
    <source>
        <dbReference type="EMBL" id="MFC0564975.1"/>
    </source>
</evidence>
<dbReference type="Pfam" id="PF09362">
    <property type="entry name" value="DUF1996"/>
    <property type="match status" value="1"/>
</dbReference>
<dbReference type="EMBL" id="JBHLUE010000009">
    <property type="protein sequence ID" value="MFC0564975.1"/>
    <property type="molecule type" value="Genomic_DNA"/>
</dbReference>
<proteinExistence type="predicted"/>
<feature type="region of interest" description="Disordered" evidence="2">
    <location>
        <begin position="381"/>
        <end position="443"/>
    </location>
</feature>
<dbReference type="InterPro" id="IPR018535">
    <property type="entry name" value="DUF1996"/>
</dbReference>
<protein>
    <submittedName>
        <fullName evidence="4">DUF1996 domain-containing protein</fullName>
    </submittedName>
</protein>
<dbReference type="RefSeq" id="WP_377338406.1">
    <property type="nucleotide sequence ID" value="NZ_JBHLUE010000009.1"/>
</dbReference>
<feature type="compositionally biased region" description="Low complexity" evidence="2">
    <location>
        <begin position="395"/>
        <end position="426"/>
    </location>
</feature>
<feature type="region of interest" description="Disordered" evidence="2">
    <location>
        <begin position="39"/>
        <end position="74"/>
    </location>
</feature>
<dbReference type="PANTHER" id="PTHR43662">
    <property type="match status" value="1"/>
</dbReference>
<evidence type="ECO:0000259" key="3">
    <source>
        <dbReference type="Pfam" id="PF09362"/>
    </source>
</evidence>
<evidence type="ECO:0000256" key="1">
    <source>
        <dbReference type="SAM" id="Coils"/>
    </source>
</evidence>
<gene>
    <name evidence="4" type="ORF">ACFFHU_12630</name>
</gene>
<organism evidence="4 5">
    <name type="scientific">Plantactinospora siamensis</name>
    <dbReference type="NCBI Taxonomy" id="555372"/>
    <lineage>
        <taxon>Bacteria</taxon>
        <taxon>Bacillati</taxon>
        <taxon>Actinomycetota</taxon>
        <taxon>Actinomycetes</taxon>
        <taxon>Micromonosporales</taxon>
        <taxon>Micromonosporaceae</taxon>
        <taxon>Plantactinospora</taxon>
    </lineage>
</organism>
<feature type="coiled-coil region" evidence="1">
    <location>
        <begin position="303"/>
        <end position="330"/>
    </location>
</feature>
<evidence type="ECO:0000256" key="2">
    <source>
        <dbReference type="SAM" id="MobiDB-lite"/>
    </source>
</evidence>